<protein>
    <submittedName>
        <fullName evidence="1">Uncharacterized protein</fullName>
    </submittedName>
</protein>
<dbReference type="Proteomes" id="UP000037136">
    <property type="component" value="Unassembled WGS sequence"/>
</dbReference>
<evidence type="ECO:0000313" key="2">
    <source>
        <dbReference type="Proteomes" id="UP000037136"/>
    </source>
</evidence>
<sequence length="174" mass="18943">MAAEARLASAGIYAEPRPSVATTRRPSVATARTDIGNVSHDSRSFRSVGMLQTQAEGGKKRHSLQPRWLGHVKNWLSVSEPSAQAMKAQKKMTYKKYGVELDDPRAAAKMHLPIGKVPEGVTTSTKGPSPEKALRMRTQETMAQRPYLEHSRSISSGFSIASSRGGKQAVAPWT</sequence>
<comment type="caution">
    <text evidence="1">The sequence shown here is derived from an EMBL/GenBank/DDBJ whole genome shotgun (WGS) entry which is preliminary data.</text>
</comment>
<reference evidence="1 2" key="2">
    <citation type="journal article" date="2017" name="Sci. Rep.">
        <title>Ant-infecting Ophiocordyceps genomes reveal a high diversity of potential behavioral manipulation genes and a possible major role for enterotoxins.</title>
        <authorList>
            <person name="de Bekker C."/>
            <person name="Ohm R.A."/>
            <person name="Evans H.C."/>
            <person name="Brachmann A."/>
            <person name="Hughes D.P."/>
        </authorList>
    </citation>
    <scope>NUCLEOTIDE SEQUENCE [LARGE SCALE GENOMIC DNA]</scope>
    <source>
        <strain evidence="1 2">SC16a</strain>
    </source>
</reference>
<reference evidence="1 2" key="1">
    <citation type="journal article" date="2015" name="BMC Genomics">
        <title>Gene expression during zombie ant biting behavior reflects the complexity underlying fungal parasitic behavioral manipulation.</title>
        <authorList>
            <person name="de Bekker C."/>
            <person name="Ohm R.A."/>
            <person name="Loreto R.G."/>
            <person name="Sebastian A."/>
            <person name="Albert I."/>
            <person name="Merrow M."/>
            <person name="Brachmann A."/>
            <person name="Hughes D.P."/>
        </authorList>
    </citation>
    <scope>NUCLEOTIDE SEQUENCE [LARGE SCALE GENOMIC DNA]</scope>
    <source>
        <strain evidence="1 2">SC16a</strain>
    </source>
</reference>
<dbReference type="EMBL" id="LAZP02000125">
    <property type="protein sequence ID" value="PFH60499.1"/>
    <property type="molecule type" value="Genomic_DNA"/>
</dbReference>
<accession>A0A2A9PGI6</accession>
<keyword evidence="2" id="KW-1185">Reference proteome</keyword>
<proteinExistence type="predicted"/>
<gene>
    <name evidence="1" type="ORF">XA68_10848</name>
</gene>
<evidence type="ECO:0000313" key="1">
    <source>
        <dbReference type="EMBL" id="PFH60499.1"/>
    </source>
</evidence>
<dbReference type="OrthoDB" id="4842213at2759"/>
<dbReference type="AlphaFoldDB" id="A0A2A9PGI6"/>
<organism evidence="1 2">
    <name type="scientific">Ophiocordyceps unilateralis</name>
    <name type="common">Zombie-ant fungus</name>
    <name type="synonym">Torrubia unilateralis</name>
    <dbReference type="NCBI Taxonomy" id="268505"/>
    <lineage>
        <taxon>Eukaryota</taxon>
        <taxon>Fungi</taxon>
        <taxon>Dikarya</taxon>
        <taxon>Ascomycota</taxon>
        <taxon>Pezizomycotina</taxon>
        <taxon>Sordariomycetes</taxon>
        <taxon>Hypocreomycetidae</taxon>
        <taxon>Hypocreales</taxon>
        <taxon>Ophiocordycipitaceae</taxon>
        <taxon>Ophiocordyceps</taxon>
    </lineage>
</organism>
<name>A0A2A9PGI6_OPHUN</name>